<dbReference type="SUPFAM" id="SSF51197">
    <property type="entry name" value="Clavaminate synthase-like"/>
    <property type="match status" value="1"/>
</dbReference>
<reference evidence="2 3" key="2">
    <citation type="submission" date="2024-05" db="EMBL/GenBank/DDBJ databases">
        <authorList>
            <person name="Chen Y."/>
            <person name="Shah S."/>
            <person name="Dougan E. K."/>
            <person name="Thang M."/>
            <person name="Chan C."/>
        </authorList>
    </citation>
    <scope>NUCLEOTIDE SEQUENCE [LARGE SCALE GENOMIC DNA]</scope>
</reference>
<dbReference type="EMBL" id="CAMXCT010000797">
    <property type="protein sequence ID" value="CAI3983370.1"/>
    <property type="molecule type" value="Genomic_DNA"/>
</dbReference>
<evidence type="ECO:0000313" key="2">
    <source>
        <dbReference type="EMBL" id="CAL4770682.1"/>
    </source>
</evidence>
<dbReference type="OrthoDB" id="445007at2759"/>
<organism evidence="1">
    <name type="scientific">Cladocopium goreaui</name>
    <dbReference type="NCBI Taxonomy" id="2562237"/>
    <lineage>
        <taxon>Eukaryota</taxon>
        <taxon>Sar</taxon>
        <taxon>Alveolata</taxon>
        <taxon>Dinophyceae</taxon>
        <taxon>Suessiales</taxon>
        <taxon>Symbiodiniaceae</taxon>
        <taxon>Cladocopium</taxon>
    </lineage>
</organism>
<evidence type="ECO:0000313" key="3">
    <source>
        <dbReference type="Proteomes" id="UP001152797"/>
    </source>
</evidence>
<keyword evidence="2" id="KW-0560">Oxidoreductase</keyword>
<protein>
    <submittedName>
        <fullName evidence="2">Fe2OG dioxygenase domain-containing protein</fullName>
    </submittedName>
</protein>
<keyword evidence="2" id="KW-0223">Dioxygenase</keyword>
<accession>A0A9P1C1G4</accession>
<comment type="caution">
    <text evidence="1">The sequence shown here is derived from an EMBL/GenBank/DDBJ whole genome shotgun (WGS) entry which is preliminary data.</text>
</comment>
<dbReference type="Proteomes" id="UP001152797">
    <property type="component" value="Unassembled WGS sequence"/>
</dbReference>
<dbReference type="EMBL" id="CAMXCT030000797">
    <property type="protein sequence ID" value="CAL4770682.1"/>
    <property type="molecule type" value="Genomic_DNA"/>
</dbReference>
<dbReference type="EMBL" id="CAMXCT020000797">
    <property type="protein sequence ID" value="CAL1136745.1"/>
    <property type="molecule type" value="Genomic_DNA"/>
</dbReference>
<keyword evidence="3" id="KW-1185">Reference proteome</keyword>
<dbReference type="GO" id="GO:0051213">
    <property type="term" value="F:dioxygenase activity"/>
    <property type="evidence" value="ECO:0007669"/>
    <property type="project" value="UniProtKB-KW"/>
</dbReference>
<name>A0A9P1C1G4_9DINO</name>
<dbReference type="Gene3D" id="2.60.120.620">
    <property type="entry name" value="q2cbj1_9rhob like domain"/>
    <property type="match status" value="1"/>
</dbReference>
<dbReference type="AlphaFoldDB" id="A0A9P1C1G4"/>
<proteinExistence type="predicted"/>
<gene>
    <name evidence="1" type="ORF">C1SCF055_LOCUS10988</name>
</gene>
<sequence length="172" mass="19705">MLNGSTAQRRFAWPREALQPVPVERSPIWDHPEELEPLKQYTFREVSRSPGKALDVAQLDAYREDGFLLNLPVLLGEALATAREDFNQLLLERTERAADEDAKFRAAHTLARPLHQDLVQRLARHERVLHIVEAWRCLLRRYVLRRISSGAGAWGLVIQVETARNGSSFGQF</sequence>
<reference evidence="1" key="1">
    <citation type="submission" date="2022-10" db="EMBL/GenBank/DDBJ databases">
        <authorList>
            <person name="Chen Y."/>
            <person name="Dougan E. K."/>
            <person name="Chan C."/>
            <person name="Rhodes N."/>
            <person name="Thang M."/>
        </authorList>
    </citation>
    <scope>NUCLEOTIDE SEQUENCE</scope>
</reference>
<evidence type="ECO:0000313" key="1">
    <source>
        <dbReference type="EMBL" id="CAI3983370.1"/>
    </source>
</evidence>